<evidence type="ECO:0000256" key="2">
    <source>
        <dbReference type="SAM" id="SignalP"/>
    </source>
</evidence>
<dbReference type="Proteomes" id="UP001610563">
    <property type="component" value="Unassembled WGS sequence"/>
</dbReference>
<keyword evidence="1" id="KW-0812">Transmembrane</keyword>
<feature type="chain" id="PRO_5045399148" description="GPI anchored protein" evidence="2">
    <location>
        <begin position="18"/>
        <end position="383"/>
    </location>
</feature>
<evidence type="ECO:0000313" key="3">
    <source>
        <dbReference type="EMBL" id="KAL2794511.1"/>
    </source>
</evidence>
<evidence type="ECO:0008006" key="5">
    <source>
        <dbReference type="Google" id="ProtNLM"/>
    </source>
</evidence>
<evidence type="ECO:0000256" key="1">
    <source>
        <dbReference type="SAM" id="Phobius"/>
    </source>
</evidence>
<organism evidence="3 4">
    <name type="scientific">Aspergillus keveii</name>
    <dbReference type="NCBI Taxonomy" id="714993"/>
    <lineage>
        <taxon>Eukaryota</taxon>
        <taxon>Fungi</taxon>
        <taxon>Dikarya</taxon>
        <taxon>Ascomycota</taxon>
        <taxon>Pezizomycotina</taxon>
        <taxon>Eurotiomycetes</taxon>
        <taxon>Eurotiomycetidae</taxon>
        <taxon>Eurotiales</taxon>
        <taxon>Aspergillaceae</taxon>
        <taxon>Aspergillus</taxon>
        <taxon>Aspergillus subgen. Nidulantes</taxon>
    </lineage>
</organism>
<keyword evidence="2" id="KW-0732">Signal</keyword>
<feature type="transmembrane region" description="Helical" evidence="1">
    <location>
        <begin position="359"/>
        <end position="382"/>
    </location>
</feature>
<feature type="signal peptide" evidence="2">
    <location>
        <begin position="1"/>
        <end position="17"/>
    </location>
</feature>
<reference evidence="3 4" key="1">
    <citation type="submission" date="2024-07" db="EMBL/GenBank/DDBJ databases">
        <title>Section-level genome sequencing and comparative genomics of Aspergillus sections Usti and Cavernicolus.</title>
        <authorList>
            <consortium name="Lawrence Berkeley National Laboratory"/>
            <person name="Nybo J.L."/>
            <person name="Vesth T.C."/>
            <person name="Theobald S."/>
            <person name="Frisvad J.C."/>
            <person name="Larsen T.O."/>
            <person name="Kjaerboelling I."/>
            <person name="Rothschild-Mancinelli K."/>
            <person name="Lyhne E.K."/>
            <person name="Kogle M.E."/>
            <person name="Barry K."/>
            <person name="Clum A."/>
            <person name="Na H."/>
            <person name="Ledsgaard L."/>
            <person name="Lin J."/>
            <person name="Lipzen A."/>
            <person name="Kuo A."/>
            <person name="Riley R."/>
            <person name="Mondo S."/>
            <person name="Labutti K."/>
            <person name="Haridas S."/>
            <person name="Pangalinan J."/>
            <person name="Salamov A.A."/>
            <person name="Simmons B.A."/>
            <person name="Magnuson J.K."/>
            <person name="Chen J."/>
            <person name="Drula E."/>
            <person name="Henrissat B."/>
            <person name="Wiebenga A."/>
            <person name="Lubbers R.J."/>
            <person name="Gomes A.C."/>
            <person name="Makela M.R."/>
            <person name="Stajich J."/>
            <person name="Grigoriev I.V."/>
            <person name="Mortensen U.H."/>
            <person name="De Vries R.P."/>
            <person name="Baker S.E."/>
            <person name="Andersen M.R."/>
        </authorList>
    </citation>
    <scope>NUCLEOTIDE SEQUENCE [LARGE SCALE GENOMIC DNA]</scope>
    <source>
        <strain evidence="3 4">CBS 209.92</strain>
    </source>
</reference>
<dbReference type="EMBL" id="JBFTWV010000044">
    <property type="protein sequence ID" value="KAL2794511.1"/>
    <property type="molecule type" value="Genomic_DNA"/>
</dbReference>
<name>A0ABR4G681_9EURO</name>
<proteinExistence type="predicted"/>
<keyword evidence="4" id="KW-1185">Reference proteome</keyword>
<keyword evidence="1" id="KW-0472">Membrane</keyword>
<accession>A0ABR4G681</accession>
<gene>
    <name evidence="3" type="ORF">BJX66DRAFT_195713</name>
</gene>
<comment type="caution">
    <text evidence="3">The sequence shown here is derived from an EMBL/GenBank/DDBJ whole genome shotgun (WGS) entry which is preliminary data.</text>
</comment>
<keyword evidence="1" id="KW-1133">Transmembrane helix</keyword>
<evidence type="ECO:0000313" key="4">
    <source>
        <dbReference type="Proteomes" id="UP001610563"/>
    </source>
</evidence>
<protein>
    <recommendedName>
        <fullName evidence="5">GPI anchored protein</fullName>
    </recommendedName>
</protein>
<sequence length="383" mass="41434">MWLSLIALGLFPIGNLAQRECGTLLPTISTQDDIDAIAERCESLYGVVDIDRNLGGPFVLPNVVNMSTAWLSGSGGEYSDSFGITSFEMPDLEEVDWISLRSLDNLETWSTPRLGIAKKIDLVIPAHIPSLVLPSLEKVRGIDFYGNLSEVSLNALRTAEHILWIANTPNSLDPPLIETTMNISLPLLESASSVTFRGRMSSFSLPELTTIMPYDDSDSTALFIQNGTGISIDFPKLDTVHGDIWFRGNISSISFPQLRNVTGAIRINAGDSLSLSMPLLENANIDISGNIERVEVPNLRNFTEIRIYSDLHLDCDEFTENLNETNPDGLPGEVTCSSEQTLADTIADIRGDDRDAAALLSSGSVGAMVASAVAVVGLVGVLF</sequence>